<dbReference type="OrthoDB" id="9803968at2"/>
<dbReference type="PANTHER" id="PTHR43767:SF1">
    <property type="entry name" value="NONRIBOSOMAL PEPTIDE SYNTHASE PES1 (EUROFUNG)-RELATED"/>
    <property type="match status" value="1"/>
</dbReference>
<dbReference type="EMBL" id="CP021112">
    <property type="protein sequence ID" value="ARP97816.1"/>
    <property type="molecule type" value="Genomic_DNA"/>
</dbReference>
<dbReference type="InterPro" id="IPR045851">
    <property type="entry name" value="AMP-bd_C_sf"/>
</dbReference>
<dbReference type="PROSITE" id="PS00455">
    <property type="entry name" value="AMP_BINDING"/>
    <property type="match status" value="1"/>
</dbReference>
<dbReference type="STRING" id="1235591.CAK95_01000"/>
<dbReference type="Gene3D" id="3.30.300.30">
    <property type="match status" value="1"/>
</dbReference>
<dbReference type="Proteomes" id="UP000194137">
    <property type="component" value="Chromosome"/>
</dbReference>
<dbReference type="KEGG" id="psin:CAK95_01000"/>
<dbReference type="RefSeq" id="WP_086086136.1">
    <property type="nucleotide sequence ID" value="NZ_CP021112.1"/>
</dbReference>
<dbReference type="AlphaFoldDB" id="A0A1W6ZKB3"/>
<gene>
    <name evidence="1" type="ORF">CAK95_01000</name>
</gene>
<proteinExistence type="predicted"/>
<dbReference type="InterPro" id="IPR042099">
    <property type="entry name" value="ANL_N_sf"/>
</dbReference>
<dbReference type="InterPro" id="IPR025110">
    <property type="entry name" value="AMP-bd_C"/>
</dbReference>
<keyword evidence="2" id="KW-1185">Reference proteome</keyword>
<dbReference type="InterPro" id="IPR050237">
    <property type="entry name" value="ATP-dep_AMP-bd_enzyme"/>
</dbReference>
<organism evidence="1 2">
    <name type="scientific">Pseudorhodoplanes sinuspersici</name>
    <dbReference type="NCBI Taxonomy" id="1235591"/>
    <lineage>
        <taxon>Bacteria</taxon>
        <taxon>Pseudomonadati</taxon>
        <taxon>Pseudomonadota</taxon>
        <taxon>Alphaproteobacteria</taxon>
        <taxon>Hyphomicrobiales</taxon>
        <taxon>Pseudorhodoplanes</taxon>
    </lineage>
</organism>
<protein>
    <submittedName>
        <fullName evidence="1">Uncharacterized protein</fullName>
    </submittedName>
</protein>
<dbReference type="Pfam" id="PF13193">
    <property type="entry name" value="AMP-binding_C"/>
    <property type="match status" value="1"/>
</dbReference>
<dbReference type="GO" id="GO:0016878">
    <property type="term" value="F:acid-thiol ligase activity"/>
    <property type="evidence" value="ECO:0007669"/>
    <property type="project" value="UniProtKB-ARBA"/>
</dbReference>
<evidence type="ECO:0000313" key="2">
    <source>
        <dbReference type="Proteomes" id="UP000194137"/>
    </source>
</evidence>
<evidence type="ECO:0000313" key="1">
    <source>
        <dbReference type="EMBL" id="ARP97816.1"/>
    </source>
</evidence>
<dbReference type="Pfam" id="PF00501">
    <property type="entry name" value="AMP-binding"/>
    <property type="match status" value="1"/>
</dbReference>
<dbReference type="InterPro" id="IPR000873">
    <property type="entry name" value="AMP-dep_synth/lig_dom"/>
</dbReference>
<dbReference type="Gene3D" id="3.40.50.12780">
    <property type="entry name" value="N-terminal domain of ligase-like"/>
    <property type="match status" value="1"/>
</dbReference>
<dbReference type="SUPFAM" id="SSF56801">
    <property type="entry name" value="Acetyl-CoA synthetase-like"/>
    <property type="match status" value="1"/>
</dbReference>
<dbReference type="InterPro" id="IPR020845">
    <property type="entry name" value="AMP-binding_CS"/>
</dbReference>
<accession>A0A1W6ZKB3</accession>
<name>A0A1W6ZKB3_9HYPH</name>
<sequence length="564" mass="60978">MTRRFVIPGIGYRSDEEKQRHLASGAWLPTTAGESLRDAASAVPEKAAVIAEDGTYTFRQLDTLSESLAAGLIEAGLRPGARAIFQVGSVKEIFVALFGCFKAGIVPLCTLPQYREIEIKSLGERSGATAYFVQGDVSTSFDQIGFARSMMSAMPAIKHLIVTRGDVGDGLSLEMLAKKHDVETARDIVRPHAPFPDDVIMFQLSGGSTGLPKIIPRFHSEYLGSALALSNAYQLDENDVGMWALPLIHNAGMLFTVIPTTVTRRTNVIRNSFDVEKFLAAIAKHKVTFTGSIGPVAPRIMEYPRIGDFDLSSLRQFFTLSRADALEAHTGIVSGNMFGITEGLLTACAPTAPEEARHRGCGRPIAPGDEVKLLKPGSEEEVKLGEVGELAFRGPNTLVGYYNDPKANEACFTSDGFFRTGDLLRAFEVGGHIHYAFEGRIKDNINRGGEKIGAEELENLIAAHPDVLDARVVAMPDKIYGEKVCAYVVPRPGRSAPSVKTLGAFLLEVGLAKYKLPERVESISAFPVTRVGKVDKAAMRADIARKLADEEAAQASILPEAKEA</sequence>
<reference evidence="1 2" key="1">
    <citation type="submission" date="2017-05" db="EMBL/GenBank/DDBJ databases">
        <title>Full genome sequence of Pseudorhodoplanes sinuspersici.</title>
        <authorList>
            <person name="Dastgheib S.M.M."/>
            <person name="Shavandi M."/>
            <person name="Tirandaz H."/>
        </authorList>
    </citation>
    <scope>NUCLEOTIDE SEQUENCE [LARGE SCALE GENOMIC DNA]</scope>
    <source>
        <strain evidence="1 2">RIPI110</strain>
    </source>
</reference>
<dbReference type="PANTHER" id="PTHR43767">
    <property type="entry name" value="LONG-CHAIN-FATTY-ACID--COA LIGASE"/>
    <property type="match status" value="1"/>
</dbReference>